<dbReference type="Proteomes" id="UP000235392">
    <property type="component" value="Unassembled WGS sequence"/>
</dbReference>
<reference evidence="1 2" key="1">
    <citation type="submission" date="2017-11" db="EMBL/GenBank/DDBJ databases">
        <title>De novo assembly and phasing of dikaryotic genomes from two isolates of Puccinia coronata f. sp. avenae, the causal agent of oat crown rust.</title>
        <authorList>
            <person name="Miller M.E."/>
            <person name="Zhang Y."/>
            <person name="Omidvar V."/>
            <person name="Sperschneider J."/>
            <person name="Schwessinger B."/>
            <person name="Raley C."/>
            <person name="Palmer J.M."/>
            <person name="Garnica D."/>
            <person name="Upadhyaya N."/>
            <person name="Rathjen J."/>
            <person name="Taylor J.M."/>
            <person name="Park R.F."/>
            <person name="Dodds P.N."/>
            <person name="Hirsch C.D."/>
            <person name="Kianian S.F."/>
            <person name="Figueroa M."/>
        </authorList>
    </citation>
    <scope>NUCLEOTIDE SEQUENCE [LARGE SCALE GENOMIC DNA]</scope>
    <source>
        <strain evidence="1">12SD80</strain>
    </source>
</reference>
<comment type="caution">
    <text evidence="1">The sequence shown here is derived from an EMBL/GenBank/DDBJ whole genome shotgun (WGS) entry which is preliminary data.</text>
</comment>
<dbReference type="EMBL" id="PGCI01000096">
    <property type="protein sequence ID" value="PLW40882.1"/>
    <property type="molecule type" value="Genomic_DNA"/>
</dbReference>
<protein>
    <submittedName>
        <fullName evidence="1">Uncharacterized protein</fullName>
    </submittedName>
</protein>
<name>A0A2N5USZ5_9BASI</name>
<evidence type="ECO:0000313" key="2">
    <source>
        <dbReference type="Proteomes" id="UP000235392"/>
    </source>
</evidence>
<gene>
    <name evidence="1" type="ORF">PCASD_10756</name>
</gene>
<evidence type="ECO:0000313" key="1">
    <source>
        <dbReference type="EMBL" id="PLW40882.1"/>
    </source>
</evidence>
<proteinExistence type="predicted"/>
<organism evidence="1 2">
    <name type="scientific">Puccinia coronata f. sp. avenae</name>
    <dbReference type="NCBI Taxonomy" id="200324"/>
    <lineage>
        <taxon>Eukaryota</taxon>
        <taxon>Fungi</taxon>
        <taxon>Dikarya</taxon>
        <taxon>Basidiomycota</taxon>
        <taxon>Pucciniomycotina</taxon>
        <taxon>Pucciniomycetes</taxon>
        <taxon>Pucciniales</taxon>
        <taxon>Pucciniaceae</taxon>
        <taxon>Puccinia</taxon>
    </lineage>
</organism>
<accession>A0A2N5USZ5</accession>
<dbReference type="AlphaFoldDB" id="A0A2N5USZ5"/>
<sequence>MQAPPSTAMSVRLSIGYVIWLSASLPANVKKSSGSGCGKAPPEWKKVVSKLPLPNWLLVPTNWDWGLAKHEIILLAGASCPYLSEAITKNNNGGLVTWQAVITSDRTYGSSKKACIKTEEDWTAFAKAAKLAYPAQAISIRIHQQDPRSIAREQSLDAKSDAVLVLLNGTQEERAPLEQTQACLTANPNAKLEHPATPHAVNLHKHHLVKRLERGAPSSKGEFAMHPSGNG</sequence>